<dbReference type="GO" id="GO:0004252">
    <property type="term" value="F:serine-type endopeptidase activity"/>
    <property type="evidence" value="ECO:0007669"/>
    <property type="project" value="InterPro"/>
</dbReference>
<evidence type="ECO:0000259" key="4">
    <source>
        <dbReference type="PROSITE" id="PS50240"/>
    </source>
</evidence>
<comment type="similarity">
    <text evidence="2">Belongs to the peptidase S1 family. CLIP subfamily.</text>
</comment>
<evidence type="ECO:0000256" key="2">
    <source>
        <dbReference type="ARBA" id="ARBA00024195"/>
    </source>
</evidence>
<reference evidence="5" key="1">
    <citation type="submission" date="2022-03" db="EMBL/GenBank/DDBJ databases">
        <authorList>
            <person name="Tunstrom K."/>
        </authorList>
    </citation>
    <scope>NUCLEOTIDE SEQUENCE</scope>
</reference>
<accession>A0AAU9U857</accession>
<keyword evidence="1" id="KW-1015">Disulfide bond</keyword>
<dbReference type="InterPro" id="IPR009003">
    <property type="entry name" value="Peptidase_S1_PA"/>
</dbReference>
<dbReference type="SUPFAM" id="SSF50494">
    <property type="entry name" value="Trypsin-like serine proteases"/>
    <property type="match status" value="1"/>
</dbReference>
<feature type="domain" description="Peptidase S1" evidence="4">
    <location>
        <begin position="23"/>
        <end position="260"/>
    </location>
</feature>
<proteinExistence type="inferred from homology"/>
<evidence type="ECO:0000256" key="3">
    <source>
        <dbReference type="SAM" id="SignalP"/>
    </source>
</evidence>
<dbReference type="Gene3D" id="2.40.10.10">
    <property type="entry name" value="Trypsin-like serine proteases"/>
    <property type="match status" value="1"/>
</dbReference>
<organism evidence="5 6">
    <name type="scientific">Euphydryas editha</name>
    <name type="common">Edith's checkerspot</name>
    <dbReference type="NCBI Taxonomy" id="104508"/>
    <lineage>
        <taxon>Eukaryota</taxon>
        <taxon>Metazoa</taxon>
        <taxon>Ecdysozoa</taxon>
        <taxon>Arthropoda</taxon>
        <taxon>Hexapoda</taxon>
        <taxon>Insecta</taxon>
        <taxon>Pterygota</taxon>
        <taxon>Neoptera</taxon>
        <taxon>Endopterygota</taxon>
        <taxon>Lepidoptera</taxon>
        <taxon>Glossata</taxon>
        <taxon>Ditrysia</taxon>
        <taxon>Papilionoidea</taxon>
        <taxon>Nymphalidae</taxon>
        <taxon>Nymphalinae</taxon>
        <taxon>Euphydryas</taxon>
    </lineage>
</organism>
<dbReference type="CDD" id="cd00190">
    <property type="entry name" value="Tryp_SPc"/>
    <property type="match status" value="1"/>
</dbReference>
<dbReference type="SMART" id="SM00020">
    <property type="entry name" value="Tryp_SPc"/>
    <property type="match status" value="1"/>
</dbReference>
<dbReference type="Pfam" id="PF00089">
    <property type="entry name" value="Trypsin"/>
    <property type="match status" value="1"/>
</dbReference>
<dbReference type="PROSITE" id="PS50240">
    <property type="entry name" value="TRYPSIN_DOM"/>
    <property type="match status" value="1"/>
</dbReference>
<evidence type="ECO:0000313" key="5">
    <source>
        <dbReference type="EMBL" id="CAH2095037.1"/>
    </source>
</evidence>
<dbReference type="EMBL" id="CAKOGL010000015">
    <property type="protein sequence ID" value="CAH2095037.1"/>
    <property type="molecule type" value="Genomic_DNA"/>
</dbReference>
<evidence type="ECO:0000313" key="6">
    <source>
        <dbReference type="Proteomes" id="UP001153954"/>
    </source>
</evidence>
<evidence type="ECO:0000256" key="1">
    <source>
        <dbReference type="ARBA" id="ARBA00023157"/>
    </source>
</evidence>
<feature type="chain" id="PRO_5043740049" description="Peptidase S1 domain-containing protein" evidence="3">
    <location>
        <begin position="19"/>
        <end position="260"/>
    </location>
</feature>
<dbReference type="FunFam" id="2.40.10.10:FF:000002">
    <property type="entry name" value="Transmembrane protease serine"/>
    <property type="match status" value="1"/>
</dbReference>
<protein>
    <recommendedName>
        <fullName evidence="4">Peptidase S1 domain-containing protein</fullName>
    </recommendedName>
</protein>
<feature type="signal peptide" evidence="3">
    <location>
        <begin position="1"/>
        <end position="18"/>
    </location>
</feature>
<gene>
    <name evidence="5" type="ORF">EEDITHA_LOCUS10539</name>
</gene>
<dbReference type="GO" id="GO:0006508">
    <property type="term" value="P:proteolysis"/>
    <property type="evidence" value="ECO:0007669"/>
    <property type="project" value="InterPro"/>
</dbReference>
<dbReference type="Proteomes" id="UP001153954">
    <property type="component" value="Unassembled WGS sequence"/>
</dbReference>
<name>A0AAU9U857_EUPED</name>
<comment type="caution">
    <text evidence="5">The sequence shown here is derived from an EMBL/GenBank/DDBJ whole genome shotgun (WGS) entry which is preliminary data.</text>
</comment>
<dbReference type="PANTHER" id="PTHR24252">
    <property type="entry name" value="ACROSIN-RELATED"/>
    <property type="match status" value="1"/>
</dbReference>
<sequence length="260" mass="27933">MAFLWFAVLVLFAGSSTARPNRIAGGQPTTIDRYPSLVQVEFREYNYMWTQNCAASLITTRYAISAAQCFDGPSFQLAQRRIRAGTTNRSSGGLVAYVLGVTYHPSYLSNNYNDGDICVIRLSGNVVFSSVIQPASIVAQGSVIQESVPVVHAGWGTTRQGGPPSAVLHDVEIYTINNTVCAERYAQLGPSYRVTENMICAGVLDVGGQGACEGDNGGPLYYENILIGIISWGYGCGHASYPRVSTSIASYTDWIASTAV</sequence>
<keyword evidence="3" id="KW-0732">Signal</keyword>
<dbReference type="InterPro" id="IPR001314">
    <property type="entry name" value="Peptidase_S1A"/>
</dbReference>
<dbReference type="PRINTS" id="PR00722">
    <property type="entry name" value="CHYMOTRYPSIN"/>
</dbReference>
<dbReference type="InterPro" id="IPR001254">
    <property type="entry name" value="Trypsin_dom"/>
</dbReference>
<dbReference type="PANTHER" id="PTHR24252:SF7">
    <property type="entry name" value="HYALIN"/>
    <property type="match status" value="1"/>
</dbReference>
<keyword evidence="6" id="KW-1185">Reference proteome</keyword>
<dbReference type="InterPro" id="IPR043504">
    <property type="entry name" value="Peptidase_S1_PA_chymotrypsin"/>
</dbReference>
<dbReference type="AlphaFoldDB" id="A0AAU9U857"/>